<proteinExistence type="predicted"/>
<keyword evidence="3" id="KW-1185">Reference proteome</keyword>
<protein>
    <submittedName>
        <fullName evidence="2">Uncharacterized protein</fullName>
    </submittedName>
</protein>
<organism evidence="2 3">
    <name type="scientific">Euzebya pacifica</name>
    <dbReference type="NCBI Taxonomy" id="1608957"/>
    <lineage>
        <taxon>Bacteria</taxon>
        <taxon>Bacillati</taxon>
        <taxon>Actinomycetota</taxon>
        <taxon>Nitriliruptoria</taxon>
        <taxon>Euzebyales</taxon>
    </lineage>
</organism>
<gene>
    <name evidence="2" type="ORF">DVS28_a2094</name>
</gene>
<name>A0A346XX31_9ACTN</name>
<dbReference type="RefSeq" id="WP_164710364.1">
    <property type="nucleotide sequence ID" value="NZ_CP031165.1"/>
</dbReference>
<evidence type="ECO:0000313" key="2">
    <source>
        <dbReference type="EMBL" id="AXV06778.1"/>
    </source>
</evidence>
<reference evidence="2 3" key="1">
    <citation type="submission" date="2018-09" db="EMBL/GenBank/DDBJ databases">
        <title>Complete genome sequence of Euzebya sp. DY32-46 isolated from seawater of Pacific Ocean.</title>
        <authorList>
            <person name="Xu L."/>
            <person name="Wu Y.-H."/>
            <person name="Xu X.-W."/>
        </authorList>
    </citation>
    <scope>NUCLEOTIDE SEQUENCE [LARGE SCALE GENOMIC DNA]</scope>
    <source>
        <strain evidence="2 3">DY32-46</strain>
    </source>
</reference>
<dbReference type="KEGG" id="euz:DVS28_a2094"/>
<dbReference type="AlphaFoldDB" id="A0A346XX31"/>
<dbReference type="EMBL" id="CP031165">
    <property type="protein sequence ID" value="AXV06778.1"/>
    <property type="molecule type" value="Genomic_DNA"/>
</dbReference>
<evidence type="ECO:0000313" key="3">
    <source>
        <dbReference type="Proteomes" id="UP000264006"/>
    </source>
</evidence>
<dbReference type="Proteomes" id="UP000264006">
    <property type="component" value="Chromosome"/>
</dbReference>
<sequence>MIVLPDEGQDAGRSRPPMQDAVEATEPTARRWVRQGVVVIGVLMGLVLVTSAFGDDDAGGASAPMRVDIATQDAVVDVLGLYAAEVAVADAAAAHVDPFALPPLVVRARQLREATAALRARVAELRVEEVAPGTPGQAYVDHPDHDALAAVAAEVADRAELLGFLGDVHAAIYGGGGAVQLPQARRILDEQILLGDGPEAGMAWASGLLDAIDGRADPATVAAQRSAAGAEWADAAARLGPADGEDLAAFLNGIDPGVLATLDGHPLAGPALQRLRG</sequence>
<feature type="region of interest" description="Disordered" evidence="1">
    <location>
        <begin position="1"/>
        <end position="25"/>
    </location>
</feature>
<accession>A0A346XX31</accession>
<evidence type="ECO:0000256" key="1">
    <source>
        <dbReference type="SAM" id="MobiDB-lite"/>
    </source>
</evidence>